<reference evidence="2 3" key="1">
    <citation type="submission" date="2020-07" db="EMBL/GenBank/DDBJ databases">
        <title>Huge and variable diversity of episymbiotic CPR bacteria and DPANN archaea in groundwater ecosystems.</title>
        <authorList>
            <person name="He C.Y."/>
            <person name="Keren R."/>
            <person name="Whittaker M."/>
            <person name="Farag I.F."/>
            <person name="Doudna J."/>
            <person name="Cate J.H.D."/>
            <person name="Banfield J.F."/>
        </authorList>
    </citation>
    <scope>NUCLEOTIDE SEQUENCE [LARGE SCALE GENOMIC DNA]</scope>
    <source>
        <strain evidence="2">NC_groundwater_70_Ag_B-0.1um_54_66</strain>
    </source>
</reference>
<feature type="region of interest" description="Disordered" evidence="1">
    <location>
        <begin position="1"/>
        <end position="25"/>
    </location>
</feature>
<dbReference type="Pfam" id="PF10768">
    <property type="entry name" value="FliX"/>
    <property type="match status" value="1"/>
</dbReference>
<dbReference type="AlphaFoldDB" id="A0A7T5R1K8"/>
<keyword evidence="2" id="KW-0282">Flagellum</keyword>
<feature type="compositionally biased region" description="Polar residues" evidence="1">
    <location>
        <begin position="9"/>
        <end position="25"/>
    </location>
</feature>
<dbReference type="Proteomes" id="UP000595362">
    <property type="component" value="Chromosome"/>
</dbReference>
<dbReference type="InterPro" id="IPR019704">
    <property type="entry name" value="Flagellar_assmbl_FliX_class2"/>
</dbReference>
<accession>A0A7T5R1K8</accession>
<dbReference type="EMBL" id="CP066681">
    <property type="protein sequence ID" value="QQG35873.1"/>
    <property type="molecule type" value="Genomic_DNA"/>
</dbReference>
<name>A0A7T5R1K8_9BACT</name>
<keyword evidence="2" id="KW-0966">Cell projection</keyword>
<protein>
    <submittedName>
        <fullName evidence="2">Flagellar assembly protein FliX</fullName>
    </submittedName>
</protein>
<dbReference type="GO" id="GO:0044781">
    <property type="term" value="P:bacterial-type flagellum organization"/>
    <property type="evidence" value="ECO:0007669"/>
    <property type="project" value="InterPro"/>
</dbReference>
<evidence type="ECO:0000313" key="3">
    <source>
        <dbReference type="Proteomes" id="UP000595362"/>
    </source>
</evidence>
<sequence>MKIEGPSRTGATSTTKGKASVSSADGSFGSLITGGAQESRSAAATHSIASIDALLAAQAVEDPTERAARKRMQERADNILNELDNLRIALLTGTLTVGHIIDIADVAASHREKIMDPRLHAVLDEIDLRAQIEIAKLCKALDNPQ</sequence>
<evidence type="ECO:0000256" key="1">
    <source>
        <dbReference type="SAM" id="MobiDB-lite"/>
    </source>
</evidence>
<organism evidence="2 3">
    <name type="scientific">Micavibrio aeruginosavorus</name>
    <dbReference type="NCBI Taxonomy" id="349221"/>
    <lineage>
        <taxon>Bacteria</taxon>
        <taxon>Pseudomonadati</taxon>
        <taxon>Bdellovibrionota</taxon>
        <taxon>Bdellovibrionia</taxon>
        <taxon>Bdellovibrionales</taxon>
        <taxon>Pseudobdellovibrionaceae</taxon>
        <taxon>Micavibrio</taxon>
    </lineage>
</organism>
<gene>
    <name evidence="2" type="ORF">HYS17_10280</name>
</gene>
<proteinExistence type="predicted"/>
<keyword evidence="2" id="KW-0969">Cilium</keyword>
<evidence type="ECO:0000313" key="2">
    <source>
        <dbReference type="EMBL" id="QQG35873.1"/>
    </source>
</evidence>